<feature type="region of interest" description="Disordered" evidence="1">
    <location>
        <begin position="81"/>
        <end position="103"/>
    </location>
</feature>
<dbReference type="GO" id="GO:0006979">
    <property type="term" value="P:response to oxidative stress"/>
    <property type="evidence" value="ECO:0007669"/>
    <property type="project" value="TreeGrafter"/>
</dbReference>
<dbReference type="EMBL" id="CP015994">
    <property type="protein sequence ID" value="ASI47370.1"/>
    <property type="molecule type" value="Genomic_DNA"/>
</dbReference>
<dbReference type="InterPro" id="IPR007763">
    <property type="entry name" value="NDUFA12"/>
</dbReference>
<feature type="compositionally biased region" description="Basic and acidic residues" evidence="1">
    <location>
        <begin position="94"/>
        <end position="103"/>
    </location>
</feature>
<proteinExistence type="predicted"/>
<keyword evidence="2" id="KW-0830">Ubiquinone</keyword>
<reference evidence="2 3" key="2">
    <citation type="journal article" date="2019" name="BMC Genomics">
        <title>The Anaplasma ovis genome reveals a high proportion of pseudogenes.</title>
        <authorList>
            <person name="Liu Z."/>
            <person name="Peasley A.M."/>
            <person name="Yang J."/>
            <person name="Li Y."/>
            <person name="Guan G."/>
            <person name="Luo J."/>
            <person name="Yin H."/>
            <person name="Brayton K.A."/>
        </authorList>
    </citation>
    <scope>NUCLEOTIDE SEQUENCE [LARGE SCALE GENOMIC DNA]</scope>
    <source>
        <strain evidence="2 3">Haibei</strain>
    </source>
</reference>
<organism evidence="2 3">
    <name type="scientific">Anaplasma ovis str. Haibei</name>
    <dbReference type="NCBI Taxonomy" id="1248439"/>
    <lineage>
        <taxon>Bacteria</taxon>
        <taxon>Pseudomonadati</taxon>
        <taxon>Pseudomonadota</taxon>
        <taxon>Alphaproteobacteria</taxon>
        <taxon>Rickettsiales</taxon>
        <taxon>Anaplasmataceae</taxon>
        <taxon>Anaplasma</taxon>
    </lineage>
</organism>
<name>A0A2Z2LDY7_9RICK</name>
<dbReference type="KEGG" id="aoh:AOV_00025"/>
<dbReference type="PANTHER" id="PTHR12910:SF2">
    <property type="entry name" value="NADH DEHYDROGENASE [UBIQUINONE] 1 ALPHA SUBCOMPLEX SUBUNIT 12"/>
    <property type="match status" value="1"/>
</dbReference>
<sequence>MTSGVLCSLGLGFLTKRCVHVDSFGNRYYSATVRGKERRWVVYGGKVDPSTVTARCHLWLHYTTDDLPPAKGNRQHIPNLTGTACAYHPHRGPHNKESRGVHS</sequence>
<gene>
    <name evidence="2" type="ORF">AOV_00025</name>
</gene>
<evidence type="ECO:0000313" key="2">
    <source>
        <dbReference type="EMBL" id="ASI47370.1"/>
    </source>
</evidence>
<keyword evidence="3" id="KW-1185">Reference proteome</keyword>
<dbReference type="OrthoDB" id="9795340at2"/>
<evidence type="ECO:0000256" key="1">
    <source>
        <dbReference type="SAM" id="MobiDB-lite"/>
    </source>
</evidence>
<reference evidence="3" key="1">
    <citation type="submission" date="2018-06" db="EMBL/GenBank/DDBJ databases">
        <title>The Anaplasma ovis genome reveals a high proportion of pseudogenes.</title>
        <authorList>
            <person name="Liu Z."/>
            <person name="Peasley A.M."/>
            <person name="Yang J."/>
            <person name="Li Y."/>
            <person name="Guan G."/>
            <person name="Luo J."/>
            <person name="Yin H."/>
            <person name="Brayton K.A."/>
        </authorList>
    </citation>
    <scope>NUCLEOTIDE SEQUENCE [LARGE SCALE GENOMIC DNA]</scope>
    <source>
        <strain evidence="3">Haibei</strain>
    </source>
</reference>
<dbReference type="Proteomes" id="UP000259762">
    <property type="component" value="Chromosome"/>
</dbReference>
<dbReference type="Pfam" id="PF05071">
    <property type="entry name" value="NDUFA12"/>
    <property type="match status" value="1"/>
</dbReference>
<dbReference type="GO" id="GO:0045271">
    <property type="term" value="C:respiratory chain complex I"/>
    <property type="evidence" value="ECO:0007669"/>
    <property type="project" value="InterPro"/>
</dbReference>
<dbReference type="AlphaFoldDB" id="A0A2Z2LDY7"/>
<evidence type="ECO:0000313" key="3">
    <source>
        <dbReference type="Proteomes" id="UP000259762"/>
    </source>
</evidence>
<accession>A0A2Z2LDY7</accession>
<protein>
    <submittedName>
        <fullName evidence="2">NADH:ubiquinone oxidoreductase</fullName>
    </submittedName>
</protein>
<dbReference type="PANTHER" id="PTHR12910">
    <property type="entry name" value="NADH-UBIQUINONE OXIDOREDUCTASE SUBUNIT B17.2"/>
    <property type="match status" value="1"/>
</dbReference>